<evidence type="ECO:0000256" key="10">
    <source>
        <dbReference type="ARBA" id="ARBA00023140"/>
    </source>
</evidence>
<evidence type="ECO:0000256" key="7">
    <source>
        <dbReference type="ARBA" id="ARBA00022989"/>
    </source>
</evidence>
<dbReference type="EMBL" id="HE612861">
    <property type="protein sequence ID" value="CCE63791.1"/>
    <property type="molecule type" value="Genomic_DNA"/>
</dbReference>
<evidence type="ECO:0000256" key="14">
    <source>
        <dbReference type="PROSITE-ProRule" id="PRU00192"/>
    </source>
</evidence>
<dbReference type="GO" id="GO:1990429">
    <property type="term" value="C:peroxisomal importomer complex"/>
    <property type="evidence" value="ECO:0007669"/>
    <property type="project" value="TreeGrafter"/>
</dbReference>
<dbReference type="RefSeq" id="XP_003686225.1">
    <property type="nucleotide sequence ID" value="XM_003686177.1"/>
</dbReference>
<comment type="similarity">
    <text evidence="2">Belongs to the peroxin-13 family.</text>
</comment>
<dbReference type="InterPro" id="IPR036028">
    <property type="entry name" value="SH3-like_dom_sf"/>
</dbReference>
<keyword evidence="4" id="KW-0813">Transport</keyword>
<dbReference type="AlphaFoldDB" id="G8BUK5"/>
<gene>
    <name evidence="17" type="primary">TPHA0F03100</name>
    <name evidence="17" type="ordered locus">TPHA_0F03100</name>
</gene>
<dbReference type="PRINTS" id="PR00452">
    <property type="entry name" value="SH3DOMAIN"/>
</dbReference>
<dbReference type="InterPro" id="IPR007223">
    <property type="entry name" value="Peroxin-13_N"/>
</dbReference>
<dbReference type="HOGENOM" id="CLU_034386_2_0_1"/>
<dbReference type="PANTHER" id="PTHR19332:SF1">
    <property type="entry name" value="PEROXISOMAL MEMBRANE PROTEIN PEX13"/>
    <property type="match status" value="1"/>
</dbReference>
<evidence type="ECO:0000256" key="3">
    <source>
        <dbReference type="ARBA" id="ARBA00022443"/>
    </source>
</evidence>
<evidence type="ECO:0000256" key="8">
    <source>
        <dbReference type="ARBA" id="ARBA00023010"/>
    </source>
</evidence>
<dbReference type="FunFam" id="2.30.30.40:FF:000128">
    <property type="entry name" value="Peroxisomal membrane protein (Pex13)"/>
    <property type="match status" value="1"/>
</dbReference>
<organism evidence="17 18">
    <name type="scientific">Tetrapisispora phaffii (strain ATCC 24235 / CBS 4417 / NBRC 1672 / NRRL Y-8282 / UCD 70-5)</name>
    <name type="common">Yeast</name>
    <name type="synonym">Fabospora phaffii</name>
    <dbReference type="NCBI Taxonomy" id="1071381"/>
    <lineage>
        <taxon>Eukaryota</taxon>
        <taxon>Fungi</taxon>
        <taxon>Dikarya</taxon>
        <taxon>Ascomycota</taxon>
        <taxon>Saccharomycotina</taxon>
        <taxon>Saccharomycetes</taxon>
        <taxon>Saccharomycetales</taxon>
        <taxon>Saccharomycetaceae</taxon>
        <taxon>Tetrapisispora</taxon>
    </lineage>
</organism>
<evidence type="ECO:0000256" key="11">
    <source>
        <dbReference type="ARBA" id="ARBA00029693"/>
    </source>
</evidence>
<dbReference type="SMART" id="SM00326">
    <property type="entry name" value="SH3"/>
    <property type="match status" value="1"/>
</dbReference>
<keyword evidence="3 14" id="KW-0728">SH3 domain</keyword>
<dbReference type="Pfam" id="PF07653">
    <property type="entry name" value="SH3_2"/>
    <property type="match status" value="1"/>
</dbReference>
<dbReference type="PROSITE" id="PS50002">
    <property type="entry name" value="SH3"/>
    <property type="match status" value="1"/>
</dbReference>
<evidence type="ECO:0000259" key="16">
    <source>
        <dbReference type="PROSITE" id="PS50002"/>
    </source>
</evidence>
<evidence type="ECO:0000256" key="1">
    <source>
        <dbReference type="ARBA" id="ARBA00004549"/>
    </source>
</evidence>
<dbReference type="eggNOG" id="KOG3875">
    <property type="taxonomic scope" value="Eukaryota"/>
</dbReference>
<dbReference type="PANTHER" id="PTHR19332">
    <property type="entry name" value="PEROXISOMAL MEMBRANE PROTEIN PEX13"/>
    <property type="match status" value="1"/>
</dbReference>
<dbReference type="Gene3D" id="2.30.30.40">
    <property type="entry name" value="SH3 Domains"/>
    <property type="match status" value="1"/>
</dbReference>
<dbReference type="GO" id="GO:0005778">
    <property type="term" value="C:peroxisomal membrane"/>
    <property type="evidence" value="ECO:0007669"/>
    <property type="project" value="UniProtKB-SubCell"/>
</dbReference>
<keyword evidence="18" id="KW-1185">Reference proteome</keyword>
<evidence type="ECO:0000313" key="17">
    <source>
        <dbReference type="EMBL" id="CCE63791.1"/>
    </source>
</evidence>
<feature type="region of interest" description="Disordered" evidence="15">
    <location>
        <begin position="44"/>
        <end position="72"/>
    </location>
</feature>
<keyword evidence="7" id="KW-1133">Transmembrane helix</keyword>
<evidence type="ECO:0000313" key="18">
    <source>
        <dbReference type="Proteomes" id="UP000005666"/>
    </source>
</evidence>
<evidence type="ECO:0000256" key="15">
    <source>
        <dbReference type="SAM" id="MobiDB-lite"/>
    </source>
</evidence>
<proteinExistence type="inferred from homology"/>
<comment type="subcellular location">
    <subcellularLocation>
        <location evidence="1">Peroxisome membrane</location>
        <topology evidence="1">Single-pass membrane protein</topology>
    </subcellularLocation>
</comment>
<dbReference type="GeneID" id="11531555"/>
<evidence type="ECO:0000256" key="9">
    <source>
        <dbReference type="ARBA" id="ARBA00023136"/>
    </source>
</evidence>
<dbReference type="CDD" id="cd11771">
    <property type="entry name" value="SH3_Pex13p_fungal"/>
    <property type="match status" value="1"/>
</dbReference>
<dbReference type="SUPFAM" id="SSF50044">
    <property type="entry name" value="SH3-domain"/>
    <property type="match status" value="1"/>
</dbReference>
<sequence>MASLSTSNIRPKPWESRTMNEESLPNNDHVFNLSSIAKVSKKVTFQENKSGRNDVYQEHNDASDNGRNEAPEIPNPLPANMFNQNHNNYDDLDRTTSNWNSINQNSSLPGYLNSAYSGTLNGFRNNFNSPYNNNMYEQGNPYSYNNMNGSNMNNSTESTFQLIEGVIGAIGGFAQMLESTYVATHNSFFTLLSIAEQFNYLKEVFGSALGIFFFNKVYEKILNIATHGTKGLPSSKNELKSSMIKEFVKFQQGINERRRHKISWKPLLLFLFSIVGLPYILNRVISKLQTIESSHGVNEKIDLSNLEFARALFDFNPENRKIELTLTKGDLMAILTKKDPYGNTSKWWKVRTKNGDTGYVPSNYIEIIPRNKTKIKVTATE</sequence>
<evidence type="ECO:0000256" key="13">
    <source>
        <dbReference type="ARBA" id="ARBA00065871"/>
    </source>
</evidence>
<evidence type="ECO:0000256" key="12">
    <source>
        <dbReference type="ARBA" id="ARBA00034535"/>
    </source>
</evidence>
<feature type="domain" description="SH3" evidence="16">
    <location>
        <begin position="304"/>
        <end position="370"/>
    </location>
</feature>
<dbReference type="Proteomes" id="UP000005666">
    <property type="component" value="Chromosome 6"/>
</dbReference>
<protein>
    <recommendedName>
        <fullName evidence="12">Peroxisomal membrane protein PEX13</fullName>
    </recommendedName>
    <alternativeName>
        <fullName evidence="11">Peroxin-13</fullName>
    </alternativeName>
</protein>
<keyword evidence="6" id="KW-0653">Protein transport</keyword>
<feature type="compositionally biased region" description="Basic and acidic residues" evidence="15">
    <location>
        <begin position="49"/>
        <end position="70"/>
    </location>
</feature>
<evidence type="ECO:0000256" key="6">
    <source>
        <dbReference type="ARBA" id="ARBA00022927"/>
    </source>
</evidence>
<reference evidence="17 18" key="1">
    <citation type="journal article" date="2011" name="Proc. Natl. Acad. Sci. U.S.A.">
        <title>Evolutionary erosion of yeast sex chromosomes by mating-type switching accidents.</title>
        <authorList>
            <person name="Gordon J.L."/>
            <person name="Armisen D."/>
            <person name="Proux-Wera E."/>
            <person name="Oheigeartaigh S.S."/>
            <person name="Byrne K.P."/>
            <person name="Wolfe K.H."/>
        </authorList>
    </citation>
    <scope>NUCLEOTIDE SEQUENCE [LARGE SCALE GENOMIC DNA]</scope>
    <source>
        <strain evidence="18">ATCC 24235 / CBS 4417 / NBRC 1672 / NRRL Y-8282 / UCD 70-5</strain>
    </source>
</reference>
<dbReference type="InterPro" id="IPR001452">
    <property type="entry name" value="SH3_domain"/>
</dbReference>
<keyword evidence="10" id="KW-0576">Peroxisome</keyword>
<dbReference type="OrthoDB" id="10037838at2759"/>
<comment type="subunit">
    <text evidence="13">Interacts (via SH3 domain) with PEX14 (via SH3-binding motif); forming the PEX13-PEX14 docking complex.</text>
</comment>
<keyword evidence="9" id="KW-0472">Membrane</keyword>
<evidence type="ECO:0000256" key="5">
    <source>
        <dbReference type="ARBA" id="ARBA00022692"/>
    </source>
</evidence>
<feature type="region of interest" description="Disordered" evidence="15">
    <location>
        <begin position="1"/>
        <end position="27"/>
    </location>
</feature>
<evidence type="ECO:0000256" key="2">
    <source>
        <dbReference type="ARBA" id="ARBA00006033"/>
    </source>
</evidence>
<dbReference type="KEGG" id="tpf:TPHA_0F03100"/>
<keyword evidence="5" id="KW-0812">Transmembrane</keyword>
<name>G8BUK5_TETPH</name>
<dbReference type="STRING" id="1071381.G8BUK5"/>
<evidence type="ECO:0000256" key="4">
    <source>
        <dbReference type="ARBA" id="ARBA00022448"/>
    </source>
</evidence>
<dbReference type="Pfam" id="PF04088">
    <property type="entry name" value="Peroxin-13_N"/>
    <property type="match status" value="1"/>
</dbReference>
<dbReference type="GO" id="GO:0016560">
    <property type="term" value="P:protein import into peroxisome matrix, docking"/>
    <property type="evidence" value="ECO:0007669"/>
    <property type="project" value="InterPro"/>
</dbReference>
<accession>G8BUK5</accession>
<keyword evidence="8" id="KW-0811">Translocation</keyword>
<dbReference type="InterPro" id="IPR035463">
    <property type="entry name" value="Pex13"/>
</dbReference>